<dbReference type="Gene3D" id="3.10.450.50">
    <property type="match status" value="1"/>
</dbReference>
<dbReference type="InterPro" id="IPR007627">
    <property type="entry name" value="RNA_pol_sigma70_r2"/>
</dbReference>
<evidence type="ECO:0000256" key="2">
    <source>
        <dbReference type="ARBA" id="ARBA00011344"/>
    </source>
</evidence>
<dbReference type="EMBL" id="JBHTCG010000031">
    <property type="protein sequence ID" value="MFC7386826.1"/>
    <property type="molecule type" value="Genomic_DNA"/>
</dbReference>
<dbReference type="InterPro" id="IPR036388">
    <property type="entry name" value="WH-like_DNA-bd_sf"/>
</dbReference>
<accession>A0ABW2PER8</accession>
<evidence type="ECO:0000259" key="7">
    <source>
        <dbReference type="Pfam" id="PF04542"/>
    </source>
</evidence>
<sequence>MAESDQETVVPDVPDGEAFVRDAEPFRRELLAHCYRMLGSVDDATDVVQETYLRAWRSYGAFEGRSSVRTWLYQIATNACLTALGHHSRRVLPSGLGGPEPDPEAAPEPAGPDVGWLQPVPDALVGPETADPASIVLAREDLRLALVAGLQYLSGTQRAVLILRDVLSFPAAEVAVMLGTTTAAVKSALQRARARLRDLAPAAGEIIPPTEPGARALLDQYVAAFENADAPALERLLRRDATLEATPFKTWFAGRATCVPYLRARILGSPGDWLMLPTGANGQPAAVAYTRDGHGAYQAYGIVVLTVTGAGISQIVSFHQPGLVATFGFPPTVVR</sequence>
<dbReference type="Proteomes" id="UP001596496">
    <property type="component" value="Unassembled WGS sequence"/>
</dbReference>
<keyword evidence="3" id="KW-0805">Transcription regulation</keyword>
<dbReference type="InterPro" id="IPR032710">
    <property type="entry name" value="NTF2-like_dom_sf"/>
</dbReference>
<organism evidence="9 10">
    <name type="scientific">Sphaerisporangium rhizosphaerae</name>
    <dbReference type="NCBI Taxonomy" id="2269375"/>
    <lineage>
        <taxon>Bacteria</taxon>
        <taxon>Bacillati</taxon>
        <taxon>Actinomycetota</taxon>
        <taxon>Actinomycetes</taxon>
        <taxon>Streptosporangiales</taxon>
        <taxon>Streptosporangiaceae</taxon>
        <taxon>Sphaerisporangium</taxon>
    </lineage>
</organism>
<feature type="domain" description="RNA polymerase sigma factor 70 region 4 type 2" evidence="8">
    <location>
        <begin position="145"/>
        <end position="196"/>
    </location>
</feature>
<dbReference type="NCBIfam" id="NF006089">
    <property type="entry name" value="PRK08241.1"/>
    <property type="match status" value="1"/>
</dbReference>
<dbReference type="SUPFAM" id="SSF88659">
    <property type="entry name" value="Sigma3 and sigma4 domains of RNA polymerase sigma factors"/>
    <property type="match status" value="1"/>
</dbReference>
<reference evidence="10" key="1">
    <citation type="journal article" date="2019" name="Int. J. Syst. Evol. Microbiol.">
        <title>The Global Catalogue of Microorganisms (GCM) 10K type strain sequencing project: providing services to taxonomists for standard genome sequencing and annotation.</title>
        <authorList>
            <consortium name="The Broad Institute Genomics Platform"/>
            <consortium name="The Broad Institute Genome Sequencing Center for Infectious Disease"/>
            <person name="Wu L."/>
            <person name="Ma J."/>
        </authorList>
    </citation>
    <scope>NUCLEOTIDE SEQUENCE [LARGE SCALE GENOMIC DNA]</scope>
    <source>
        <strain evidence="10">CECT 7649</strain>
    </source>
</reference>
<dbReference type="NCBIfam" id="TIGR02960">
    <property type="entry name" value="SigX5"/>
    <property type="match status" value="1"/>
</dbReference>
<name>A0ABW2PER8_9ACTN</name>
<keyword evidence="10" id="KW-1185">Reference proteome</keyword>
<gene>
    <name evidence="9" type="ORF">ACFQSB_31770</name>
</gene>
<feature type="region of interest" description="Disordered" evidence="6">
    <location>
        <begin position="92"/>
        <end position="112"/>
    </location>
</feature>
<protein>
    <submittedName>
        <fullName evidence="9">Sigma-70 family RNA polymerase sigma factor</fullName>
    </submittedName>
</protein>
<evidence type="ECO:0000259" key="8">
    <source>
        <dbReference type="Pfam" id="PF08281"/>
    </source>
</evidence>
<dbReference type="Pfam" id="PF04542">
    <property type="entry name" value="Sigma70_r2"/>
    <property type="match status" value="1"/>
</dbReference>
<comment type="caution">
    <text evidence="9">The sequence shown here is derived from an EMBL/GenBank/DDBJ whole genome shotgun (WGS) entry which is preliminary data.</text>
</comment>
<keyword evidence="5" id="KW-0804">Transcription</keyword>
<keyword evidence="4" id="KW-0731">Sigma factor</keyword>
<evidence type="ECO:0000256" key="1">
    <source>
        <dbReference type="ARBA" id="ARBA00010641"/>
    </source>
</evidence>
<dbReference type="NCBIfam" id="TIGR02937">
    <property type="entry name" value="sigma70-ECF"/>
    <property type="match status" value="1"/>
</dbReference>
<dbReference type="InterPro" id="IPR013249">
    <property type="entry name" value="RNA_pol_sigma70_r4_t2"/>
</dbReference>
<evidence type="ECO:0000313" key="9">
    <source>
        <dbReference type="EMBL" id="MFC7386826.1"/>
    </source>
</evidence>
<feature type="domain" description="RNA polymerase sigma-70 region 2" evidence="7">
    <location>
        <begin position="26"/>
        <end position="89"/>
    </location>
</feature>
<comment type="similarity">
    <text evidence="1">Belongs to the sigma-70 factor family. ECF subfamily.</text>
</comment>
<evidence type="ECO:0000256" key="5">
    <source>
        <dbReference type="ARBA" id="ARBA00023163"/>
    </source>
</evidence>
<evidence type="ECO:0000256" key="6">
    <source>
        <dbReference type="SAM" id="MobiDB-lite"/>
    </source>
</evidence>
<evidence type="ECO:0000256" key="3">
    <source>
        <dbReference type="ARBA" id="ARBA00023015"/>
    </source>
</evidence>
<dbReference type="InterPro" id="IPR014305">
    <property type="entry name" value="RNA_pol_sigma-G_actinobac"/>
</dbReference>
<dbReference type="PANTHER" id="PTHR30173">
    <property type="entry name" value="SIGMA 19 FACTOR"/>
    <property type="match status" value="1"/>
</dbReference>
<dbReference type="Gene3D" id="1.10.1740.10">
    <property type="match status" value="1"/>
</dbReference>
<evidence type="ECO:0000313" key="10">
    <source>
        <dbReference type="Proteomes" id="UP001596496"/>
    </source>
</evidence>
<dbReference type="InterPro" id="IPR014284">
    <property type="entry name" value="RNA_pol_sigma-70_dom"/>
</dbReference>
<dbReference type="SUPFAM" id="SSF54427">
    <property type="entry name" value="NTF2-like"/>
    <property type="match status" value="1"/>
</dbReference>
<dbReference type="InterPro" id="IPR013325">
    <property type="entry name" value="RNA_pol_sigma_r2"/>
</dbReference>
<dbReference type="CDD" id="cd06171">
    <property type="entry name" value="Sigma70_r4"/>
    <property type="match status" value="1"/>
</dbReference>
<dbReference type="RefSeq" id="WP_380830544.1">
    <property type="nucleotide sequence ID" value="NZ_JBHTCG010000031.1"/>
</dbReference>
<evidence type="ECO:0000256" key="4">
    <source>
        <dbReference type="ARBA" id="ARBA00023082"/>
    </source>
</evidence>
<dbReference type="PANTHER" id="PTHR30173:SF36">
    <property type="entry name" value="ECF RNA POLYMERASE SIGMA FACTOR SIGJ"/>
    <property type="match status" value="1"/>
</dbReference>
<comment type="subunit">
    <text evidence="2">Interacts transiently with the RNA polymerase catalytic core formed by RpoA, RpoB, RpoC and RpoZ (2 alpha, 1 beta, 1 beta' and 1 omega subunit) to form the RNA polymerase holoenzyme that can initiate transcription.</text>
</comment>
<dbReference type="Pfam" id="PF08281">
    <property type="entry name" value="Sigma70_r4_2"/>
    <property type="match status" value="1"/>
</dbReference>
<dbReference type="InterPro" id="IPR013324">
    <property type="entry name" value="RNA_pol_sigma_r3/r4-like"/>
</dbReference>
<dbReference type="Gene3D" id="1.10.10.10">
    <property type="entry name" value="Winged helix-like DNA-binding domain superfamily/Winged helix DNA-binding domain"/>
    <property type="match status" value="1"/>
</dbReference>
<dbReference type="InterPro" id="IPR052704">
    <property type="entry name" value="ECF_Sigma-70_Domain"/>
</dbReference>
<proteinExistence type="inferred from homology"/>
<dbReference type="SUPFAM" id="SSF88946">
    <property type="entry name" value="Sigma2 domain of RNA polymerase sigma factors"/>
    <property type="match status" value="1"/>
</dbReference>